<dbReference type="InterPro" id="IPR050177">
    <property type="entry name" value="Lipid_A_modif_metabolic_enz"/>
</dbReference>
<dbReference type="SUPFAM" id="SSF51182">
    <property type="entry name" value="RmlC-like cupins"/>
    <property type="match status" value="1"/>
</dbReference>
<feature type="domain" description="Capsular polysaccharide assembling protein CapF C-terminal" evidence="2">
    <location>
        <begin position="263"/>
        <end position="373"/>
    </location>
</feature>
<organism evidence="3 4">
    <name type="scientific">Winogradskyella wandonensis</name>
    <dbReference type="NCBI Taxonomy" id="1442586"/>
    <lineage>
        <taxon>Bacteria</taxon>
        <taxon>Pseudomonadati</taxon>
        <taxon>Bacteroidota</taxon>
        <taxon>Flavobacteriia</taxon>
        <taxon>Flavobacteriales</taxon>
        <taxon>Flavobacteriaceae</taxon>
        <taxon>Winogradskyella</taxon>
    </lineage>
</organism>
<dbReference type="InterPro" id="IPR014710">
    <property type="entry name" value="RmlC-like_jellyroll"/>
</dbReference>
<dbReference type="InterPro" id="IPR036291">
    <property type="entry name" value="NAD(P)-bd_dom_sf"/>
</dbReference>
<comment type="caution">
    <text evidence="3">The sequence shown here is derived from an EMBL/GenBank/DDBJ whole genome shotgun (WGS) entry which is preliminary data.</text>
</comment>
<protein>
    <submittedName>
        <fullName evidence="3">UDP-2-acetamido-2,6-beta-L-arabino-hexul-4-ose reductase</fullName>
    </submittedName>
</protein>
<evidence type="ECO:0000313" key="4">
    <source>
        <dbReference type="Proteomes" id="UP000295714"/>
    </source>
</evidence>
<dbReference type="OrthoDB" id="9801056at2"/>
<accession>A0A4R1KS03</accession>
<reference evidence="3 4" key="1">
    <citation type="journal article" date="2015" name="Stand. Genomic Sci.">
        <title>Genomic Encyclopedia of Bacterial and Archaeal Type Strains, Phase III: the genomes of soil and plant-associated and newly described type strains.</title>
        <authorList>
            <person name="Whitman W.B."/>
            <person name="Woyke T."/>
            <person name="Klenk H.P."/>
            <person name="Zhou Y."/>
            <person name="Lilburn T.G."/>
            <person name="Beck B.J."/>
            <person name="De Vos P."/>
            <person name="Vandamme P."/>
            <person name="Eisen J.A."/>
            <person name="Garrity G."/>
            <person name="Hugenholtz P."/>
            <person name="Kyrpides N.C."/>
        </authorList>
    </citation>
    <scope>NUCLEOTIDE SEQUENCE [LARGE SCALE GENOMIC DNA]</scope>
    <source>
        <strain evidence="3 4">CECT 8445</strain>
    </source>
</reference>
<evidence type="ECO:0000313" key="3">
    <source>
        <dbReference type="EMBL" id="TCK67802.1"/>
    </source>
</evidence>
<dbReference type="InterPro" id="IPR011051">
    <property type="entry name" value="RmlC_Cupin_sf"/>
</dbReference>
<dbReference type="RefSeq" id="WP_132704834.1">
    <property type="nucleotide sequence ID" value="NZ_SMGI01000002.1"/>
</dbReference>
<dbReference type="EMBL" id="SMGI01000002">
    <property type="protein sequence ID" value="TCK67802.1"/>
    <property type="molecule type" value="Genomic_DNA"/>
</dbReference>
<dbReference type="InterPro" id="IPR001509">
    <property type="entry name" value="Epimerase_deHydtase"/>
</dbReference>
<evidence type="ECO:0000259" key="2">
    <source>
        <dbReference type="Pfam" id="PF14667"/>
    </source>
</evidence>
<dbReference type="Gene3D" id="3.40.50.720">
    <property type="entry name" value="NAD(P)-binding Rossmann-like Domain"/>
    <property type="match status" value="1"/>
</dbReference>
<dbReference type="Pfam" id="PF01370">
    <property type="entry name" value="Epimerase"/>
    <property type="match status" value="1"/>
</dbReference>
<dbReference type="Gene3D" id="2.60.120.10">
    <property type="entry name" value="Jelly Rolls"/>
    <property type="match status" value="1"/>
</dbReference>
<keyword evidence="4" id="KW-1185">Reference proteome</keyword>
<dbReference type="AlphaFoldDB" id="A0A4R1KS03"/>
<name>A0A4R1KS03_9FLAO</name>
<dbReference type="InterPro" id="IPR029303">
    <property type="entry name" value="CapF_C"/>
</dbReference>
<dbReference type="Proteomes" id="UP000295714">
    <property type="component" value="Unassembled WGS sequence"/>
</dbReference>
<dbReference type="Pfam" id="PF14667">
    <property type="entry name" value="Polysacc_synt_C"/>
    <property type="match status" value="1"/>
</dbReference>
<dbReference type="PANTHER" id="PTHR43245">
    <property type="entry name" value="BIFUNCTIONAL POLYMYXIN RESISTANCE PROTEIN ARNA"/>
    <property type="match status" value="1"/>
</dbReference>
<sequence>MVNKIKVGITGQGGFMGSHLYNFLGTKQEVIQHVEFKRDFFQNESQLQNFVSTCDVIIHIAAMNRHEDQHVIYNTNVNLIKKLLDACEATKSNPKIVFSSSTQEENDNLYGKSKRDGRKLFEDWASKVGASVTSFIIPNVFGPFGKPFYNSFIATFCHQIIQGEKPTVINDSKVNLIYINELSKAFYDEILKPKTKSIQSFVVPHTSSKNVSEILSLLEDFKKDYVDNGQVPKVNLNSFELDLFNTFTSFIPKDYFPRKFVKHTDNRGAFVEIMRSDTAGQSSYSTTVPGITRGNHYHTRKVERFAVIKGKASIKLRKINTDEVIEYLLDGDEPAYVDMPIWHTHNITNIGNTELITLFWINESYNPDDADTYFVEV</sequence>
<dbReference type="SUPFAM" id="SSF51735">
    <property type="entry name" value="NAD(P)-binding Rossmann-fold domains"/>
    <property type="match status" value="1"/>
</dbReference>
<dbReference type="CDD" id="cd07007">
    <property type="entry name" value="cupin_CapF-like_C"/>
    <property type="match status" value="1"/>
</dbReference>
<feature type="domain" description="NAD-dependent epimerase/dehydratase" evidence="1">
    <location>
        <begin position="9"/>
        <end position="187"/>
    </location>
</feature>
<gene>
    <name evidence="3" type="ORF">DFQ05_1583</name>
</gene>
<proteinExistence type="predicted"/>
<evidence type="ECO:0000259" key="1">
    <source>
        <dbReference type="Pfam" id="PF01370"/>
    </source>
</evidence>